<evidence type="ECO:0000256" key="10">
    <source>
        <dbReference type="ARBA" id="ARBA00022989"/>
    </source>
</evidence>
<evidence type="ECO:0000256" key="7">
    <source>
        <dbReference type="ARBA" id="ARBA00022519"/>
    </source>
</evidence>
<evidence type="ECO:0000256" key="3">
    <source>
        <dbReference type="ARBA" id="ARBA00008741"/>
    </source>
</evidence>
<comment type="subcellular location">
    <subcellularLocation>
        <location evidence="2 12">Cell inner membrane</location>
        <topology evidence="2 12">Single-pass membrane protein</topology>
    </subcellularLocation>
</comment>
<evidence type="ECO:0000313" key="14">
    <source>
        <dbReference type="Proteomes" id="UP000825679"/>
    </source>
</evidence>
<reference evidence="13 14" key="1">
    <citation type="submission" date="2021-08" db="EMBL/GenBank/DDBJ databases">
        <title>complete genome sequencing of Deefgea sp. D25.</title>
        <authorList>
            <person name="Bae J.-W."/>
            <person name="Gim D.-H."/>
        </authorList>
    </citation>
    <scope>NUCLEOTIDE SEQUENCE [LARGE SCALE GENOMIC DNA]</scope>
    <source>
        <strain evidence="13 14">D25</strain>
    </source>
</reference>
<accession>A0ABX8Z3T0</accession>
<evidence type="ECO:0000256" key="1">
    <source>
        <dbReference type="ARBA" id="ARBA00002442"/>
    </source>
</evidence>
<evidence type="ECO:0000256" key="9">
    <source>
        <dbReference type="ARBA" id="ARBA00022748"/>
    </source>
</evidence>
<sequence>MAWQSWNEFFAMGGYGVYVWGSFAACAIGLCLEWVFIKQQRKNVLKQLRRMALADELERTAE</sequence>
<keyword evidence="14" id="KW-1185">Reference proteome</keyword>
<evidence type="ECO:0000256" key="8">
    <source>
        <dbReference type="ARBA" id="ARBA00022692"/>
    </source>
</evidence>
<evidence type="ECO:0000256" key="6">
    <source>
        <dbReference type="ARBA" id="ARBA00022475"/>
    </source>
</evidence>
<keyword evidence="6 12" id="KW-1003">Cell membrane</keyword>
<evidence type="ECO:0000256" key="5">
    <source>
        <dbReference type="ARBA" id="ARBA00022448"/>
    </source>
</evidence>
<keyword evidence="5 12" id="KW-0813">Transport</keyword>
<dbReference type="EMBL" id="CP081150">
    <property type="protein sequence ID" value="QZA77236.1"/>
    <property type="molecule type" value="Genomic_DNA"/>
</dbReference>
<evidence type="ECO:0000256" key="12">
    <source>
        <dbReference type="RuleBase" id="RU363101"/>
    </source>
</evidence>
<dbReference type="PANTHER" id="PTHR37531">
    <property type="entry name" value="HEME EXPORTER PROTEIN D"/>
    <property type="match status" value="1"/>
</dbReference>
<dbReference type="Pfam" id="PF04995">
    <property type="entry name" value="CcmD"/>
    <property type="match status" value="1"/>
</dbReference>
<evidence type="ECO:0000256" key="2">
    <source>
        <dbReference type="ARBA" id="ARBA00004377"/>
    </source>
</evidence>
<dbReference type="InterPro" id="IPR007078">
    <property type="entry name" value="Haem_export_protD_CcmD"/>
</dbReference>
<evidence type="ECO:0000256" key="11">
    <source>
        <dbReference type="ARBA" id="ARBA00023136"/>
    </source>
</evidence>
<dbReference type="InterPro" id="IPR052075">
    <property type="entry name" value="Heme_exporter_D"/>
</dbReference>
<dbReference type="NCBIfam" id="TIGR03141">
    <property type="entry name" value="cytochro_ccmD"/>
    <property type="match status" value="1"/>
</dbReference>
<dbReference type="PANTHER" id="PTHR37531:SF1">
    <property type="entry name" value="HEME EXPORTER PROTEIN D"/>
    <property type="match status" value="1"/>
</dbReference>
<evidence type="ECO:0000256" key="4">
    <source>
        <dbReference type="ARBA" id="ARBA00016461"/>
    </source>
</evidence>
<dbReference type="Proteomes" id="UP000825679">
    <property type="component" value="Chromosome"/>
</dbReference>
<dbReference type="RefSeq" id="WP_221005619.1">
    <property type="nucleotide sequence ID" value="NZ_CP081150.1"/>
</dbReference>
<proteinExistence type="inferred from homology"/>
<feature type="transmembrane region" description="Helical" evidence="12">
    <location>
        <begin position="15"/>
        <end position="37"/>
    </location>
</feature>
<keyword evidence="10 12" id="KW-1133">Transmembrane helix</keyword>
<evidence type="ECO:0000313" key="13">
    <source>
        <dbReference type="EMBL" id="QZA77236.1"/>
    </source>
</evidence>
<comment type="similarity">
    <text evidence="3 12">Belongs to the CcmD/CycX/HelD family.</text>
</comment>
<organism evidence="13 14">
    <name type="scientific">Deefgea tanakiae</name>
    <dbReference type="NCBI Taxonomy" id="2865840"/>
    <lineage>
        <taxon>Bacteria</taxon>
        <taxon>Pseudomonadati</taxon>
        <taxon>Pseudomonadota</taxon>
        <taxon>Betaproteobacteria</taxon>
        <taxon>Neisseriales</taxon>
        <taxon>Chitinibacteraceae</taxon>
        <taxon>Deefgea</taxon>
    </lineage>
</organism>
<keyword evidence="8 12" id="KW-0812">Transmembrane</keyword>
<keyword evidence="11 12" id="KW-0472">Membrane</keyword>
<keyword evidence="9 12" id="KW-0201">Cytochrome c-type biogenesis</keyword>
<comment type="function">
    <text evidence="1 12">Required for the export of heme to the periplasm for the biogenesis of c-type cytochromes.</text>
</comment>
<gene>
    <name evidence="13" type="primary">ccmD</name>
    <name evidence="13" type="ORF">K4H28_13225</name>
</gene>
<keyword evidence="7 12" id="KW-0997">Cell inner membrane</keyword>
<protein>
    <recommendedName>
        <fullName evidence="4 12">Heme exporter protein D</fullName>
    </recommendedName>
</protein>
<name>A0ABX8Z3T0_9NEIS</name>